<evidence type="ECO:0000313" key="1">
    <source>
        <dbReference type="EMBL" id="KAK8593056.1"/>
    </source>
</evidence>
<dbReference type="EMBL" id="JBBPBM010000003">
    <property type="protein sequence ID" value="KAK8593056.1"/>
    <property type="molecule type" value="Genomic_DNA"/>
</dbReference>
<keyword evidence="2" id="KW-1185">Reference proteome</keyword>
<organism evidence="1 2">
    <name type="scientific">Hibiscus sabdariffa</name>
    <name type="common">roselle</name>
    <dbReference type="NCBI Taxonomy" id="183260"/>
    <lineage>
        <taxon>Eukaryota</taxon>
        <taxon>Viridiplantae</taxon>
        <taxon>Streptophyta</taxon>
        <taxon>Embryophyta</taxon>
        <taxon>Tracheophyta</taxon>
        <taxon>Spermatophyta</taxon>
        <taxon>Magnoliopsida</taxon>
        <taxon>eudicotyledons</taxon>
        <taxon>Gunneridae</taxon>
        <taxon>Pentapetalae</taxon>
        <taxon>rosids</taxon>
        <taxon>malvids</taxon>
        <taxon>Malvales</taxon>
        <taxon>Malvaceae</taxon>
        <taxon>Malvoideae</taxon>
        <taxon>Hibiscus</taxon>
    </lineage>
</organism>
<protein>
    <submittedName>
        <fullName evidence="1">Uncharacterized protein</fullName>
    </submittedName>
</protein>
<sequence>MSRDFGCQCDASYRGIYGHDLEMINNPNYLYRMTLLHATSLLALVMGADTACSKLLLVVINASKDGTFFFKKRFDFKDQLNMGFSEDVAAIVKKRSWESFCLYPEEVNTTIFKEFYAHLTTKASSFVCLWAVDATIML</sequence>
<gene>
    <name evidence="1" type="ORF">V6N12_045144</name>
</gene>
<comment type="caution">
    <text evidence="1">The sequence shown here is derived from an EMBL/GenBank/DDBJ whole genome shotgun (WGS) entry which is preliminary data.</text>
</comment>
<name>A0ABR2G1X2_9ROSI</name>
<reference evidence="1 2" key="1">
    <citation type="journal article" date="2024" name="G3 (Bethesda)">
        <title>Genome assembly of Hibiscus sabdariffa L. provides insights into metabolisms of medicinal natural products.</title>
        <authorList>
            <person name="Kim T."/>
        </authorList>
    </citation>
    <scope>NUCLEOTIDE SEQUENCE [LARGE SCALE GENOMIC DNA]</scope>
    <source>
        <strain evidence="1">TK-2024</strain>
        <tissue evidence="1">Old leaves</tissue>
    </source>
</reference>
<dbReference type="Proteomes" id="UP001472677">
    <property type="component" value="Unassembled WGS sequence"/>
</dbReference>
<evidence type="ECO:0000313" key="2">
    <source>
        <dbReference type="Proteomes" id="UP001472677"/>
    </source>
</evidence>
<accession>A0ABR2G1X2</accession>
<proteinExistence type="predicted"/>